<organism evidence="2 3">
    <name type="scientific">Pedobacter cryoconitis</name>
    <dbReference type="NCBI Taxonomy" id="188932"/>
    <lineage>
        <taxon>Bacteria</taxon>
        <taxon>Pseudomonadati</taxon>
        <taxon>Bacteroidota</taxon>
        <taxon>Sphingobacteriia</taxon>
        <taxon>Sphingobacteriales</taxon>
        <taxon>Sphingobacteriaceae</taxon>
        <taxon>Pedobacter</taxon>
    </lineage>
</organism>
<proteinExistence type="predicted"/>
<sequence length="120" mass="14207">MESRDPEIKEFLIKKSAHSIALFEELDTVFRQIGEVNHHATKTMIAFSARINFAYIIQMGKDFIDVVFPFKQVYEDNLCFRKIKQVPGSNDFNHHLRIYAKEDLNEEVRFYMKKAYQNGL</sequence>
<dbReference type="InterPro" id="IPR043714">
    <property type="entry name" value="DUF5655"/>
</dbReference>
<evidence type="ECO:0000259" key="1">
    <source>
        <dbReference type="Pfam" id="PF18899"/>
    </source>
</evidence>
<evidence type="ECO:0000313" key="2">
    <source>
        <dbReference type="EMBL" id="MBB6502207.1"/>
    </source>
</evidence>
<dbReference type="EMBL" id="JACHCC010000012">
    <property type="protein sequence ID" value="MBB6502207.1"/>
    <property type="molecule type" value="Genomic_DNA"/>
</dbReference>
<gene>
    <name evidence="2" type="ORF">HDF25_004384</name>
</gene>
<feature type="domain" description="DUF5655" evidence="1">
    <location>
        <begin position="10"/>
        <end position="118"/>
    </location>
</feature>
<name>A0A7X0J8E5_9SPHI</name>
<accession>A0A7X0J8E5</accession>
<dbReference type="Pfam" id="PF18899">
    <property type="entry name" value="DUF5655"/>
    <property type="match status" value="1"/>
</dbReference>
<dbReference type="Proteomes" id="UP000521017">
    <property type="component" value="Unassembled WGS sequence"/>
</dbReference>
<dbReference type="AlphaFoldDB" id="A0A7X0J8E5"/>
<reference evidence="2 3" key="1">
    <citation type="submission" date="2020-08" db="EMBL/GenBank/DDBJ databases">
        <title>Genomic Encyclopedia of Type Strains, Phase IV (KMG-V): Genome sequencing to study the core and pangenomes of soil and plant-associated prokaryotes.</title>
        <authorList>
            <person name="Whitman W."/>
        </authorList>
    </citation>
    <scope>NUCLEOTIDE SEQUENCE [LARGE SCALE GENOMIC DNA]</scope>
    <source>
        <strain evidence="2 3">M2T3</strain>
    </source>
</reference>
<protein>
    <submittedName>
        <fullName evidence="2">Putative transport protein</fullName>
    </submittedName>
</protein>
<dbReference type="RefSeq" id="WP_184628461.1">
    <property type="nucleotide sequence ID" value="NZ_JACHCC010000012.1"/>
</dbReference>
<evidence type="ECO:0000313" key="3">
    <source>
        <dbReference type="Proteomes" id="UP000521017"/>
    </source>
</evidence>
<comment type="caution">
    <text evidence="2">The sequence shown here is derived from an EMBL/GenBank/DDBJ whole genome shotgun (WGS) entry which is preliminary data.</text>
</comment>